<feature type="region of interest" description="Disordered" evidence="18">
    <location>
        <begin position="329"/>
        <end position="378"/>
    </location>
</feature>
<keyword evidence="3" id="KW-0597">Phosphoprotein</keyword>
<protein>
    <recommendedName>
        <fullName evidence="2">receptor protein-tyrosine kinase</fullName>
        <ecNumber evidence="2">2.7.10.1</ecNumber>
    </recommendedName>
</protein>
<evidence type="ECO:0000256" key="17">
    <source>
        <dbReference type="ARBA" id="ARBA00023319"/>
    </source>
</evidence>
<dbReference type="SUPFAM" id="SSF48726">
    <property type="entry name" value="Immunoglobulin"/>
    <property type="match status" value="3"/>
</dbReference>
<dbReference type="Pfam" id="PF13927">
    <property type="entry name" value="Ig_3"/>
    <property type="match status" value="2"/>
</dbReference>
<dbReference type="InterPro" id="IPR003599">
    <property type="entry name" value="Ig_sub"/>
</dbReference>
<evidence type="ECO:0000256" key="16">
    <source>
        <dbReference type="ARBA" id="ARBA00023180"/>
    </source>
</evidence>
<dbReference type="Proteomes" id="UP001445076">
    <property type="component" value="Unassembled WGS sequence"/>
</dbReference>
<keyword evidence="7" id="KW-0677">Repeat</keyword>
<dbReference type="GO" id="GO:0005524">
    <property type="term" value="F:ATP binding"/>
    <property type="evidence" value="ECO:0007669"/>
    <property type="project" value="UniProtKB-KW"/>
</dbReference>
<keyword evidence="13" id="KW-0829">Tyrosine-protein kinase</keyword>
<dbReference type="SMART" id="SM00408">
    <property type="entry name" value="IGc2"/>
    <property type="match status" value="3"/>
</dbReference>
<evidence type="ECO:0000256" key="2">
    <source>
        <dbReference type="ARBA" id="ARBA00011902"/>
    </source>
</evidence>
<dbReference type="InterPro" id="IPR003598">
    <property type="entry name" value="Ig_sub2"/>
</dbReference>
<dbReference type="Gene3D" id="2.60.40.10">
    <property type="entry name" value="Immunoglobulins"/>
    <property type="match status" value="3"/>
</dbReference>
<keyword evidence="6" id="KW-0732">Signal</keyword>
<evidence type="ECO:0000256" key="7">
    <source>
        <dbReference type="ARBA" id="ARBA00022737"/>
    </source>
</evidence>
<evidence type="ECO:0000256" key="19">
    <source>
        <dbReference type="SAM" id="Phobius"/>
    </source>
</evidence>
<evidence type="ECO:0000256" key="9">
    <source>
        <dbReference type="ARBA" id="ARBA00022777"/>
    </source>
</evidence>
<keyword evidence="11 19" id="KW-1133">Transmembrane helix</keyword>
<evidence type="ECO:0000256" key="8">
    <source>
        <dbReference type="ARBA" id="ARBA00022741"/>
    </source>
</evidence>
<name>A0AAW0YR18_CHEQU</name>
<dbReference type="PROSITE" id="PS50835">
    <property type="entry name" value="IG_LIKE"/>
    <property type="match status" value="3"/>
</dbReference>
<evidence type="ECO:0000256" key="5">
    <source>
        <dbReference type="ARBA" id="ARBA00022692"/>
    </source>
</evidence>
<feature type="non-terminal residue" evidence="21">
    <location>
        <position position="378"/>
    </location>
</feature>
<evidence type="ECO:0000256" key="13">
    <source>
        <dbReference type="ARBA" id="ARBA00023137"/>
    </source>
</evidence>
<evidence type="ECO:0000256" key="6">
    <source>
        <dbReference type="ARBA" id="ARBA00022729"/>
    </source>
</evidence>
<feature type="transmembrane region" description="Helical" evidence="19">
    <location>
        <begin position="302"/>
        <end position="322"/>
    </location>
</feature>
<keyword evidence="15" id="KW-0675">Receptor</keyword>
<dbReference type="InterPro" id="IPR007110">
    <property type="entry name" value="Ig-like_dom"/>
</dbReference>
<feature type="domain" description="Ig-like" evidence="20">
    <location>
        <begin position="1"/>
        <end position="62"/>
    </location>
</feature>
<dbReference type="PANTHER" id="PTHR19890:SF10">
    <property type="entry name" value="FIBROBLAST GROWTH FACTOR RECEPTOR-LIKE 1"/>
    <property type="match status" value="1"/>
</dbReference>
<comment type="caution">
    <text evidence="21">The sequence shown here is derived from an EMBL/GenBank/DDBJ whole genome shotgun (WGS) entry which is preliminary data.</text>
</comment>
<evidence type="ECO:0000313" key="21">
    <source>
        <dbReference type="EMBL" id="KAK8753936.1"/>
    </source>
</evidence>
<keyword evidence="22" id="KW-1185">Reference proteome</keyword>
<dbReference type="InterPro" id="IPR013098">
    <property type="entry name" value="Ig_I-set"/>
</dbReference>
<gene>
    <name evidence="21" type="ORF">OTU49_003115</name>
</gene>
<evidence type="ECO:0000256" key="10">
    <source>
        <dbReference type="ARBA" id="ARBA00022840"/>
    </source>
</evidence>
<dbReference type="PANTHER" id="PTHR19890">
    <property type="entry name" value="FIBROBLAST GROWTH FACTOR RECEPTOR"/>
    <property type="match status" value="1"/>
</dbReference>
<feature type="domain" description="Ig-like" evidence="20">
    <location>
        <begin position="160"/>
        <end position="280"/>
    </location>
</feature>
<evidence type="ECO:0000256" key="1">
    <source>
        <dbReference type="ARBA" id="ARBA00004167"/>
    </source>
</evidence>
<keyword evidence="5 19" id="KW-0812">Transmembrane</keyword>
<dbReference type="FunFam" id="2.60.40.10:FF:000020">
    <property type="entry name" value="Fibroblast growth factor receptor"/>
    <property type="match status" value="1"/>
</dbReference>
<proteinExistence type="predicted"/>
<evidence type="ECO:0000259" key="20">
    <source>
        <dbReference type="PROSITE" id="PS50835"/>
    </source>
</evidence>
<evidence type="ECO:0000256" key="14">
    <source>
        <dbReference type="ARBA" id="ARBA00023157"/>
    </source>
</evidence>
<dbReference type="AlphaFoldDB" id="A0AAW0YR18"/>
<keyword evidence="12 19" id="KW-0472">Membrane</keyword>
<evidence type="ECO:0000256" key="12">
    <source>
        <dbReference type="ARBA" id="ARBA00023136"/>
    </source>
</evidence>
<feature type="domain" description="Ig-like" evidence="20">
    <location>
        <begin position="76"/>
        <end position="156"/>
    </location>
</feature>
<keyword evidence="8" id="KW-0547">Nucleotide-binding</keyword>
<evidence type="ECO:0000256" key="15">
    <source>
        <dbReference type="ARBA" id="ARBA00023170"/>
    </source>
</evidence>
<dbReference type="EMBL" id="JARKIK010000001">
    <property type="protein sequence ID" value="KAK8753936.1"/>
    <property type="molecule type" value="Genomic_DNA"/>
</dbReference>
<dbReference type="GO" id="GO:0016020">
    <property type="term" value="C:membrane"/>
    <property type="evidence" value="ECO:0007669"/>
    <property type="project" value="UniProtKB-SubCell"/>
</dbReference>
<sequence length="378" mass="40929">TGSPEPFYEWFKDGEAVKATWNRYAPKKKILRIKPVHLEDGGAFTCVGVNGFGKVNSSMSLIVLKKGEPEGDLMEPVLTEVWPEGILQRRRGEGLVLICRARGLPTPTITWYKDDLLLNREGEQLTFSSMVPTDTGRYTCRANSALGATSANFTLQVGEPNEDHELEISEAVNTTVVEGGTTSLQCTVRTSHLPSVQWLKEIGAEEAGKEGVGAQAPNSTRQLGGRWFRRVKGAGGVVARGEGHYLSKLTISHAFPSDAGVYVCLAVNTLGFSFKEAHLTVLHRGAGKQYPPVGQKERSVNWLFLIIPAVVVVIVVAAVVMCQLRKTTPDKPVGVTPPTPVLKGDDASALTPLNPESHAHALPRPPDLVYQEVSGSYP</sequence>
<evidence type="ECO:0000256" key="11">
    <source>
        <dbReference type="ARBA" id="ARBA00022989"/>
    </source>
</evidence>
<keyword evidence="17" id="KW-0393">Immunoglobulin domain</keyword>
<dbReference type="InterPro" id="IPR036179">
    <property type="entry name" value="Ig-like_dom_sf"/>
</dbReference>
<keyword evidence="4" id="KW-0808">Transferase</keyword>
<keyword evidence="10" id="KW-0067">ATP-binding</keyword>
<feature type="non-terminal residue" evidence="21">
    <location>
        <position position="1"/>
    </location>
</feature>
<keyword evidence="9" id="KW-0418">Kinase</keyword>
<dbReference type="Pfam" id="PF07679">
    <property type="entry name" value="I-set"/>
    <property type="match status" value="1"/>
</dbReference>
<keyword evidence="14" id="KW-1015">Disulfide bond</keyword>
<evidence type="ECO:0000256" key="4">
    <source>
        <dbReference type="ARBA" id="ARBA00022679"/>
    </source>
</evidence>
<evidence type="ECO:0000256" key="3">
    <source>
        <dbReference type="ARBA" id="ARBA00022553"/>
    </source>
</evidence>
<organism evidence="21 22">
    <name type="scientific">Cherax quadricarinatus</name>
    <name type="common">Australian red claw crayfish</name>
    <dbReference type="NCBI Taxonomy" id="27406"/>
    <lineage>
        <taxon>Eukaryota</taxon>
        <taxon>Metazoa</taxon>
        <taxon>Ecdysozoa</taxon>
        <taxon>Arthropoda</taxon>
        <taxon>Crustacea</taxon>
        <taxon>Multicrustacea</taxon>
        <taxon>Malacostraca</taxon>
        <taxon>Eumalacostraca</taxon>
        <taxon>Eucarida</taxon>
        <taxon>Decapoda</taxon>
        <taxon>Pleocyemata</taxon>
        <taxon>Astacidea</taxon>
        <taxon>Parastacoidea</taxon>
        <taxon>Parastacidae</taxon>
        <taxon>Cherax</taxon>
    </lineage>
</organism>
<accession>A0AAW0YR18</accession>
<dbReference type="InterPro" id="IPR013783">
    <property type="entry name" value="Ig-like_fold"/>
</dbReference>
<dbReference type="SMART" id="SM00409">
    <property type="entry name" value="IG"/>
    <property type="match status" value="3"/>
</dbReference>
<reference evidence="21 22" key="1">
    <citation type="journal article" date="2024" name="BMC Genomics">
        <title>Genome assembly of redclaw crayfish (Cherax quadricarinatus) provides insights into its immune adaptation and hypoxia tolerance.</title>
        <authorList>
            <person name="Liu Z."/>
            <person name="Zheng J."/>
            <person name="Li H."/>
            <person name="Fang K."/>
            <person name="Wang S."/>
            <person name="He J."/>
            <person name="Zhou D."/>
            <person name="Weng S."/>
            <person name="Chi M."/>
            <person name="Gu Z."/>
            <person name="He J."/>
            <person name="Li F."/>
            <person name="Wang M."/>
        </authorList>
    </citation>
    <scope>NUCLEOTIDE SEQUENCE [LARGE SCALE GENOMIC DNA]</scope>
    <source>
        <strain evidence="21">ZL_2023a</strain>
    </source>
</reference>
<keyword evidence="16" id="KW-0325">Glycoprotein</keyword>
<dbReference type="GO" id="GO:0004714">
    <property type="term" value="F:transmembrane receptor protein tyrosine kinase activity"/>
    <property type="evidence" value="ECO:0007669"/>
    <property type="project" value="UniProtKB-EC"/>
</dbReference>
<evidence type="ECO:0000313" key="22">
    <source>
        <dbReference type="Proteomes" id="UP001445076"/>
    </source>
</evidence>
<dbReference type="EC" id="2.7.10.1" evidence="2"/>
<dbReference type="InterPro" id="IPR052615">
    <property type="entry name" value="FGFRL"/>
</dbReference>
<comment type="subcellular location">
    <subcellularLocation>
        <location evidence="1">Membrane</location>
        <topology evidence="1">Single-pass membrane protein</topology>
    </subcellularLocation>
</comment>
<evidence type="ECO:0000256" key="18">
    <source>
        <dbReference type="SAM" id="MobiDB-lite"/>
    </source>
</evidence>